<name>A0A139HHE7_9PEZI</name>
<sequence length="63" mass="6868">TPDRAGPVLNFRGGKDREPQAALSSASSIVNSSLRILKRDSGVRDCDELGHELEAARKNMARF</sequence>
<organism evidence="2 3">
    <name type="scientific">Pseudocercospora eumusae</name>
    <dbReference type="NCBI Taxonomy" id="321146"/>
    <lineage>
        <taxon>Eukaryota</taxon>
        <taxon>Fungi</taxon>
        <taxon>Dikarya</taxon>
        <taxon>Ascomycota</taxon>
        <taxon>Pezizomycotina</taxon>
        <taxon>Dothideomycetes</taxon>
        <taxon>Dothideomycetidae</taxon>
        <taxon>Mycosphaerellales</taxon>
        <taxon>Mycosphaerellaceae</taxon>
        <taxon>Pseudocercospora</taxon>
    </lineage>
</organism>
<evidence type="ECO:0000256" key="1">
    <source>
        <dbReference type="SAM" id="MobiDB-lite"/>
    </source>
</evidence>
<reference evidence="2 3" key="1">
    <citation type="submission" date="2015-07" db="EMBL/GenBank/DDBJ databases">
        <title>Comparative genomics of the Sigatoka disease complex on banana suggests a link between parallel evolutionary changes in Pseudocercospora fijiensis and Pseudocercospora eumusae and increased virulence on the banana host.</title>
        <authorList>
            <person name="Chang T.-C."/>
            <person name="Salvucci A."/>
            <person name="Crous P.W."/>
            <person name="Stergiopoulos I."/>
        </authorList>
    </citation>
    <scope>NUCLEOTIDE SEQUENCE [LARGE SCALE GENOMIC DNA]</scope>
    <source>
        <strain evidence="2 3">CBS 114824</strain>
    </source>
</reference>
<dbReference type="AlphaFoldDB" id="A0A139HHE7"/>
<accession>A0A139HHE7</accession>
<dbReference type="EMBL" id="LFZN01000048">
    <property type="protein sequence ID" value="KXT01915.1"/>
    <property type="molecule type" value="Genomic_DNA"/>
</dbReference>
<comment type="caution">
    <text evidence="2">The sequence shown here is derived from an EMBL/GenBank/DDBJ whole genome shotgun (WGS) entry which is preliminary data.</text>
</comment>
<feature type="region of interest" description="Disordered" evidence="1">
    <location>
        <begin position="1"/>
        <end position="25"/>
    </location>
</feature>
<evidence type="ECO:0000313" key="2">
    <source>
        <dbReference type="EMBL" id="KXT01915.1"/>
    </source>
</evidence>
<feature type="non-terminal residue" evidence="2">
    <location>
        <position position="1"/>
    </location>
</feature>
<protein>
    <submittedName>
        <fullName evidence="2">Uncharacterized protein</fullName>
    </submittedName>
</protein>
<evidence type="ECO:0000313" key="3">
    <source>
        <dbReference type="Proteomes" id="UP000070133"/>
    </source>
</evidence>
<dbReference type="Proteomes" id="UP000070133">
    <property type="component" value="Unassembled WGS sequence"/>
</dbReference>
<keyword evidence="3" id="KW-1185">Reference proteome</keyword>
<proteinExistence type="predicted"/>
<gene>
    <name evidence="2" type="ORF">AC578_2559</name>
</gene>
<feature type="non-terminal residue" evidence="2">
    <location>
        <position position="63"/>
    </location>
</feature>